<dbReference type="PROSITE" id="PS51202">
    <property type="entry name" value="RCK_C"/>
    <property type="match status" value="2"/>
</dbReference>
<dbReference type="Pfam" id="PF03600">
    <property type="entry name" value="CitMHS"/>
    <property type="match status" value="1"/>
</dbReference>
<dbReference type="Pfam" id="PF02080">
    <property type="entry name" value="TrkA_C"/>
    <property type="match status" value="2"/>
</dbReference>
<comment type="subcellular location">
    <subcellularLocation>
        <location evidence="1">Membrane</location>
        <topology evidence="1">Multi-pass membrane protein</topology>
    </subcellularLocation>
</comment>
<evidence type="ECO:0000313" key="10">
    <source>
        <dbReference type="Proteomes" id="UP001208017"/>
    </source>
</evidence>
<dbReference type="PANTHER" id="PTHR43652">
    <property type="entry name" value="BASIC AMINO ACID ANTIPORTER YFCC-RELATED"/>
    <property type="match status" value="1"/>
</dbReference>
<evidence type="ECO:0000256" key="6">
    <source>
        <dbReference type="ARBA" id="ARBA00023136"/>
    </source>
</evidence>
<keyword evidence="4" id="KW-0677">Repeat</keyword>
<keyword evidence="3 7" id="KW-0812">Transmembrane</keyword>
<feature type="transmembrane region" description="Helical" evidence="7">
    <location>
        <begin position="493"/>
        <end position="510"/>
    </location>
</feature>
<gene>
    <name evidence="9" type="ORF">OS242_07875</name>
</gene>
<keyword evidence="2" id="KW-0813">Transport</keyword>
<keyword evidence="5 7" id="KW-1133">Transmembrane helix</keyword>
<dbReference type="InterPro" id="IPR036721">
    <property type="entry name" value="RCK_C_sf"/>
</dbReference>
<dbReference type="Gene3D" id="3.30.70.1450">
    <property type="entry name" value="Regulator of K+ conductance, C-terminal domain"/>
    <property type="match status" value="2"/>
</dbReference>
<reference evidence="9 10" key="1">
    <citation type="submission" date="2022-11" db="EMBL/GenBank/DDBJ databases">
        <title>Study of microbial diversity in lake waters.</title>
        <authorList>
            <person name="Zhang J."/>
        </authorList>
    </citation>
    <scope>NUCLEOTIDE SEQUENCE [LARGE SCALE GENOMIC DNA]</scope>
    <source>
        <strain evidence="9 10">DT12</strain>
    </source>
</reference>
<keyword evidence="10" id="KW-1185">Reference proteome</keyword>
<protein>
    <submittedName>
        <fullName evidence="9">SLC13 family permease</fullName>
    </submittedName>
</protein>
<evidence type="ECO:0000259" key="8">
    <source>
        <dbReference type="PROSITE" id="PS51202"/>
    </source>
</evidence>
<dbReference type="EMBL" id="JAPMLT010000003">
    <property type="protein sequence ID" value="MCX7569880.1"/>
    <property type="molecule type" value="Genomic_DNA"/>
</dbReference>
<evidence type="ECO:0000256" key="1">
    <source>
        <dbReference type="ARBA" id="ARBA00004141"/>
    </source>
</evidence>
<evidence type="ECO:0000256" key="3">
    <source>
        <dbReference type="ARBA" id="ARBA00022692"/>
    </source>
</evidence>
<feature type="transmembrane region" description="Helical" evidence="7">
    <location>
        <begin position="58"/>
        <end position="80"/>
    </location>
</feature>
<keyword evidence="6 7" id="KW-0472">Membrane</keyword>
<feature type="transmembrane region" description="Helical" evidence="7">
    <location>
        <begin position="541"/>
        <end position="566"/>
    </location>
</feature>
<feature type="transmembrane region" description="Helical" evidence="7">
    <location>
        <begin position="578"/>
        <end position="598"/>
    </location>
</feature>
<organism evidence="9 10">
    <name type="scientific">Tumebacillus lacus</name>
    <dbReference type="NCBI Taxonomy" id="2995335"/>
    <lineage>
        <taxon>Bacteria</taxon>
        <taxon>Bacillati</taxon>
        <taxon>Bacillota</taxon>
        <taxon>Bacilli</taxon>
        <taxon>Bacillales</taxon>
        <taxon>Alicyclobacillaceae</taxon>
        <taxon>Tumebacillus</taxon>
    </lineage>
</organism>
<feature type="transmembrane region" description="Helical" evidence="7">
    <location>
        <begin position="146"/>
        <end position="170"/>
    </location>
</feature>
<evidence type="ECO:0000256" key="2">
    <source>
        <dbReference type="ARBA" id="ARBA00022448"/>
    </source>
</evidence>
<dbReference type="InterPro" id="IPR006037">
    <property type="entry name" value="RCK_C"/>
</dbReference>
<feature type="transmembrane region" description="Helical" evidence="7">
    <location>
        <begin position="517"/>
        <end position="535"/>
    </location>
</feature>
<dbReference type="SUPFAM" id="SSF116726">
    <property type="entry name" value="TrkA C-terminal domain-like"/>
    <property type="match status" value="2"/>
</dbReference>
<feature type="transmembrane region" description="Helical" evidence="7">
    <location>
        <begin position="409"/>
        <end position="442"/>
    </location>
</feature>
<proteinExistence type="predicted"/>
<evidence type="ECO:0000256" key="4">
    <source>
        <dbReference type="ARBA" id="ARBA00022737"/>
    </source>
</evidence>
<accession>A0ABT3WYZ8</accession>
<dbReference type="InterPro" id="IPR004680">
    <property type="entry name" value="Cit_transptr-like_dom"/>
</dbReference>
<feature type="transmembrane region" description="Helical" evidence="7">
    <location>
        <begin position="454"/>
        <end position="473"/>
    </location>
</feature>
<comment type="caution">
    <text evidence="9">The sequence shown here is derived from an EMBL/GenBank/DDBJ whole genome shotgun (WGS) entry which is preliminary data.</text>
</comment>
<evidence type="ECO:0000256" key="7">
    <source>
        <dbReference type="SAM" id="Phobius"/>
    </source>
</evidence>
<dbReference type="Proteomes" id="UP001208017">
    <property type="component" value="Unassembled WGS sequence"/>
</dbReference>
<evidence type="ECO:0000256" key="5">
    <source>
        <dbReference type="ARBA" id="ARBA00022989"/>
    </source>
</evidence>
<name>A0ABT3WYZ8_9BACL</name>
<evidence type="ECO:0000313" key="9">
    <source>
        <dbReference type="EMBL" id="MCX7569880.1"/>
    </source>
</evidence>
<feature type="transmembrane region" description="Helical" evidence="7">
    <location>
        <begin position="35"/>
        <end position="52"/>
    </location>
</feature>
<dbReference type="RefSeq" id="WP_267151130.1">
    <property type="nucleotide sequence ID" value="NZ_JAPMLT010000003.1"/>
</dbReference>
<feature type="transmembrane region" description="Helical" evidence="7">
    <location>
        <begin position="12"/>
        <end position="30"/>
    </location>
</feature>
<feature type="transmembrane region" description="Helical" evidence="7">
    <location>
        <begin position="101"/>
        <end position="134"/>
    </location>
</feature>
<feature type="transmembrane region" description="Helical" evidence="7">
    <location>
        <begin position="182"/>
        <end position="205"/>
    </location>
</feature>
<feature type="domain" description="RCK C-terminal" evidence="8">
    <location>
        <begin position="217"/>
        <end position="302"/>
    </location>
</feature>
<dbReference type="InterPro" id="IPR051679">
    <property type="entry name" value="DASS-Related_Transporters"/>
</dbReference>
<dbReference type="PANTHER" id="PTHR43652:SF2">
    <property type="entry name" value="BASIC AMINO ACID ANTIPORTER YFCC-RELATED"/>
    <property type="match status" value="1"/>
</dbReference>
<feature type="domain" description="RCK C-terminal" evidence="8">
    <location>
        <begin position="308"/>
        <end position="392"/>
    </location>
</feature>
<sequence>MNDTAQTVTLDGAGWSTIGILGLVLILLVTNRVRLDLIGIFILLALGLSGIVEEKELFSGFGSEAVIVIAAMLAIGEALVQSGVTDRLSSRIAKHSGTSEMRLVLLMMLVAGLASTFISDLAVVSILLPVMLGFEERLGIRPARLLLPVAVASMLGGLISMVGSSSNIVANQVLKEFGHEGLSLFAIAPVGLTLLAAGMLFVWLFGRFFLPSGARESRVKAKALGVREYLSELHIPAGSTWAGRTLRDVSFFRDNGLNVARVLRDGEPVLYPKASTKLRTDDVLLVQAGQEELLKLRSTSDYSVHPQVQKSLEETDLALAGEAIVRQGSQFIGRTLRELVFRQLYDVTVLALWRDGKTITQRIADLPLRTGDMLLLQGPPENMRDLQEEEGLLMVSETPHRPKTRSQGWVAVVILLLALLTAGLGLMPMSVAGMIAVGLLVVTRILSMNQVYRAIDWQILVFVAAMIPLGTAMRETGVIALVSQQIVDVFGSYGPLAVLAASFWLAALTTQILSNTATALLLSPVVIGAATQLGVDPTPFVVAVIAAVSASPITYVSHKVFLVIMAPGGYCYMDYVKIGLPMTLLFFALTMLVVPWLWPM</sequence>